<proteinExistence type="predicted"/>
<evidence type="ECO:0000313" key="3">
    <source>
        <dbReference type="Proteomes" id="UP000218418"/>
    </source>
</evidence>
<protein>
    <submittedName>
        <fullName evidence="2">Uncharacterized protein</fullName>
    </submittedName>
</protein>
<keyword evidence="2" id="KW-0614">Plasmid</keyword>
<organism evidence="2 3">
    <name type="scientific">Calothrix parasitica NIES-267</name>
    <dbReference type="NCBI Taxonomy" id="1973488"/>
    <lineage>
        <taxon>Bacteria</taxon>
        <taxon>Bacillati</taxon>
        <taxon>Cyanobacteriota</taxon>
        <taxon>Cyanophyceae</taxon>
        <taxon>Nostocales</taxon>
        <taxon>Calotrichaceae</taxon>
        <taxon>Calothrix</taxon>
    </lineage>
</organism>
<name>A0A1Z4M356_9CYAN</name>
<dbReference type="Proteomes" id="UP000218418">
    <property type="component" value="Plasmid plasmid3"/>
</dbReference>
<evidence type="ECO:0000256" key="1">
    <source>
        <dbReference type="SAM" id="Coils"/>
    </source>
</evidence>
<feature type="coiled-coil region" evidence="1">
    <location>
        <begin position="55"/>
        <end position="82"/>
    </location>
</feature>
<accession>A0A1Z4M356</accession>
<dbReference type="OrthoDB" id="518145at2"/>
<gene>
    <name evidence="2" type="ORF">NIES267_74580</name>
</gene>
<evidence type="ECO:0000313" key="2">
    <source>
        <dbReference type="EMBL" id="BAY87934.1"/>
    </source>
</evidence>
<dbReference type="EMBL" id="AP018230">
    <property type="protein sequence ID" value="BAY87934.1"/>
    <property type="molecule type" value="Genomic_DNA"/>
</dbReference>
<keyword evidence="3" id="KW-1185">Reference proteome</keyword>
<reference evidence="2 3" key="1">
    <citation type="submission" date="2017-06" db="EMBL/GenBank/DDBJ databases">
        <title>Genome sequencing of cyanobaciteial culture collection at National Institute for Environmental Studies (NIES).</title>
        <authorList>
            <person name="Hirose Y."/>
            <person name="Shimura Y."/>
            <person name="Fujisawa T."/>
            <person name="Nakamura Y."/>
            <person name="Kawachi M."/>
        </authorList>
    </citation>
    <scope>NUCLEOTIDE SEQUENCE [LARGE SCALE GENOMIC DNA]</scope>
    <source>
        <strain evidence="2 3">NIES-267</strain>
        <plasmid evidence="3">Plasmid3 dna</plasmid>
    </source>
</reference>
<geneLocation type="plasmid" evidence="3">
    <name>Plasmid3 dna</name>
</geneLocation>
<sequence>MSQSSKTYQPTPEQIAKWKRIDELESSCATGFLSPEEQDKNVEKFFEKDYIDSQLEKVRAHKEKLLKKLQSAEEYEQLLLEEKHKRG</sequence>
<keyword evidence="1" id="KW-0175">Coiled coil</keyword>
<dbReference type="AlphaFoldDB" id="A0A1Z4M356"/>